<dbReference type="AlphaFoldDB" id="A0A1E3QF04"/>
<dbReference type="GO" id="GO:0045048">
    <property type="term" value="P:protein insertion into ER membrane"/>
    <property type="evidence" value="ECO:0007669"/>
    <property type="project" value="InterPro"/>
</dbReference>
<evidence type="ECO:0000256" key="1">
    <source>
        <dbReference type="ARBA" id="ARBA00005351"/>
    </source>
</evidence>
<dbReference type="GO" id="GO:0006620">
    <property type="term" value="P:post-translational protein targeting to endoplasmic reticulum membrane"/>
    <property type="evidence" value="ECO:0007669"/>
    <property type="project" value="EnsemblFungi"/>
</dbReference>
<organism evidence="3 4">
    <name type="scientific">Lipomyces starkeyi NRRL Y-11557</name>
    <dbReference type="NCBI Taxonomy" id="675824"/>
    <lineage>
        <taxon>Eukaryota</taxon>
        <taxon>Fungi</taxon>
        <taxon>Dikarya</taxon>
        <taxon>Ascomycota</taxon>
        <taxon>Saccharomycotina</taxon>
        <taxon>Lipomycetes</taxon>
        <taxon>Lipomycetales</taxon>
        <taxon>Lipomycetaceae</taxon>
        <taxon>Lipomyces</taxon>
    </lineage>
</organism>
<proteinExistence type="inferred from homology"/>
<keyword evidence="4" id="KW-1185">Reference proteome</keyword>
<feature type="region of interest" description="Disordered" evidence="2">
    <location>
        <begin position="309"/>
        <end position="328"/>
    </location>
</feature>
<dbReference type="STRING" id="675824.A0A1E3QF04"/>
<gene>
    <name evidence="3" type="ORF">LIPSTDRAFT_68290</name>
</gene>
<evidence type="ECO:0000256" key="2">
    <source>
        <dbReference type="SAM" id="MobiDB-lite"/>
    </source>
</evidence>
<dbReference type="InterPro" id="IPR011990">
    <property type="entry name" value="TPR-like_helical_dom_sf"/>
</dbReference>
<dbReference type="Pfam" id="PF04190">
    <property type="entry name" value="GET4"/>
    <property type="match status" value="1"/>
</dbReference>
<accession>A0A1E3QF04</accession>
<feature type="compositionally biased region" description="Polar residues" evidence="2">
    <location>
        <begin position="318"/>
        <end position="328"/>
    </location>
</feature>
<comment type="similarity">
    <text evidence="1">Belongs to the GET4 family.</text>
</comment>
<dbReference type="Gene3D" id="1.25.40.10">
    <property type="entry name" value="Tetratricopeptide repeat domain"/>
    <property type="match status" value="1"/>
</dbReference>
<name>A0A1E3QF04_LIPST</name>
<dbReference type="GO" id="GO:0072380">
    <property type="term" value="C:TRC complex"/>
    <property type="evidence" value="ECO:0007669"/>
    <property type="project" value="EnsemblFungi"/>
</dbReference>
<dbReference type="OrthoDB" id="10252405at2759"/>
<dbReference type="PANTHER" id="PTHR12875:SF0">
    <property type="entry name" value="GOLGI TO ER TRAFFIC PROTEIN 4 HOMOLOG"/>
    <property type="match status" value="1"/>
</dbReference>
<evidence type="ECO:0000313" key="3">
    <source>
        <dbReference type="EMBL" id="ODQ75672.1"/>
    </source>
</evidence>
<dbReference type="Proteomes" id="UP000094385">
    <property type="component" value="Unassembled WGS sequence"/>
</dbReference>
<protein>
    <recommendedName>
        <fullName evidence="5">Golgi to ER traffic protein 4</fullName>
    </recommendedName>
</protein>
<evidence type="ECO:0008006" key="5">
    <source>
        <dbReference type="Google" id="ProtNLM"/>
    </source>
</evidence>
<sequence length="328" mass="36899">MEGSMSSSKLEKTLARVKQRIGDHQFYEAHQALKTVAARYIKAQQYDQAIELLYHGAQELLTAGEGGSGGDLSCYLIDTYKLAKIPVDSASKARVVQLFNLFKEDEPRRKEFVQDAVQWSALYGEVGYGDPELFHIFGSAFASEDLPYDAEKFLLLGTKDSPIVLAELLYEWFSEDPEVVTVSFYISRAVLGYLTVGNVRGAGLSLDHYLSKFVASGRTTQPKVLSVAGDDITEFSQFPLLNFLQLLIRTCQRKNADLFKRLRFRYKNDIKDAFDGEIDEALGKIGERFFDIQFRTQANLLQDLMGSLFSGPPRGDQNRPQIQGNDLD</sequence>
<dbReference type="InterPro" id="IPR007317">
    <property type="entry name" value="GET4"/>
</dbReference>
<dbReference type="EMBL" id="KV454290">
    <property type="protein sequence ID" value="ODQ75672.1"/>
    <property type="molecule type" value="Genomic_DNA"/>
</dbReference>
<dbReference type="PANTHER" id="PTHR12875">
    <property type="entry name" value="GOLGI TO ER TRAFFIC PROTEIN 4 HOMOLOG"/>
    <property type="match status" value="1"/>
</dbReference>
<evidence type="ECO:0000313" key="4">
    <source>
        <dbReference type="Proteomes" id="UP000094385"/>
    </source>
</evidence>
<reference evidence="3 4" key="1">
    <citation type="journal article" date="2016" name="Proc. Natl. Acad. Sci. U.S.A.">
        <title>Comparative genomics of biotechnologically important yeasts.</title>
        <authorList>
            <person name="Riley R."/>
            <person name="Haridas S."/>
            <person name="Wolfe K.H."/>
            <person name="Lopes M.R."/>
            <person name="Hittinger C.T."/>
            <person name="Goeker M."/>
            <person name="Salamov A.A."/>
            <person name="Wisecaver J.H."/>
            <person name="Long T.M."/>
            <person name="Calvey C.H."/>
            <person name="Aerts A.L."/>
            <person name="Barry K.W."/>
            <person name="Choi C."/>
            <person name="Clum A."/>
            <person name="Coughlan A.Y."/>
            <person name="Deshpande S."/>
            <person name="Douglass A.P."/>
            <person name="Hanson S.J."/>
            <person name="Klenk H.-P."/>
            <person name="LaButti K.M."/>
            <person name="Lapidus A."/>
            <person name="Lindquist E.A."/>
            <person name="Lipzen A.M."/>
            <person name="Meier-Kolthoff J.P."/>
            <person name="Ohm R.A."/>
            <person name="Otillar R.P."/>
            <person name="Pangilinan J.L."/>
            <person name="Peng Y."/>
            <person name="Rokas A."/>
            <person name="Rosa C.A."/>
            <person name="Scheuner C."/>
            <person name="Sibirny A.A."/>
            <person name="Slot J.C."/>
            <person name="Stielow J.B."/>
            <person name="Sun H."/>
            <person name="Kurtzman C.P."/>
            <person name="Blackwell M."/>
            <person name="Grigoriev I.V."/>
            <person name="Jeffries T.W."/>
        </authorList>
    </citation>
    <scope>NUCLEOTIDE SEQUENCE [LARGE SCALE GENOMIC DNA]</scope>
    <source>
        <strain evidence="3 4">NRRL Y-11557</strain>
    </source>
</reference>